<dbReference type="Pfam" id="PF03646">
    <property type="entry name" value="FlaG"/>
    <property type="match status" value="1"/>
</dbReference>
<dbReference type="PANTHER" id="PTHR37166:SF1">
    <property type="entry name" value="PROTEIN FLAG"/>
    <property type="match status" value="1"/>
</dbReference>
<evidence type="ECO:0000313" key="2">
    <source>
        <dbReference type="Proteomes" id="UP000552038"/>
    </source>
</evidence>
<keyword evidence="1" id="KW-0966">Cell projection</keyword>
<dbReference type="AlphaFoldDB" id="A0AAP7DI39"/>
<dbReference type="Gene3D" id="3.30.160.170">
    <property type="entry name" value="FlaG-like"/>
    <property type="match status" value="1"/>
</dbReference>
<dbReference type="RefSeq" id="WP_171416777.1">
    <property type="nucleotide sequence ID" value="NZ_JABFOR010000012.1"/>
</dbReference>
<protein>
    <submittedName>
        <fullName evidence="1">Flagellar protein FlaG</fullName>
    </submittedName>
</protein>
<organism evidence="1 2">
    <name type="scientific">Paenibacillus alvei</name>
    <name type="common">Bacillus alvei</name>
    <dbReference type="NCBI Taxonomy" id="44250"/>
    <lineage>
        <taxon>Bacteria</taxon>
        <taxon>Bacillati</taxon>
        <taxon>Bacillota</taxon>
        <taxon>Bacilli</taxon>
        <taxon>Bacillales</taxon>
        <taxon>Paenibacillaceae</taxon>
        <taxon>Paenibacillus</taxon>
    </lineage>
</organism>
<dbReference type="SUPFAM" id="SSF160214">
    <property type="entry name" value="FlaG-like"/>
    <property type="match status" value="1"/>
</dbReference>
<evidence type="ECO:0000313" key="1">
    <source>
        <dbReference type="EMBL" id="NOJ71273.1"/>
    </source>
</evidence>
<reference evidence="1 2" key="1">
    <citation type="submission" date="2020-05" db="EMBL/GenBank/DDBJ databases">
        <title>Whole genome sequencing and identification of novel metabolites from Paenibacillus alvei strain JR949.</title>
        <authorList>
            <person name="Rajendhran J."/>
            <person name="Sree Pranav P."/>
            <person name="Mahalakshmi B."/>
            <person name="Karthikeyan R."/>
        </authorList>
    </citation>
    <scope>NUCLEOTIDE SEQUENCE [LARGE SCALE GENOMIC DNA]</scope>
    <source>
        <strain evidence="1 2">JR949</strain>
    </source>
</reference>
<dbReference type="Proteomes" id="UP000552038">
    <property type="component" value="Unassembled WGS sequence"/>
</dbReference>
<accession>A0AAP7DI39</accession>
<sequence length="111" mass="12950">MRIEQRPHNVFPNPITLQDIASLSMECTGKESGQYNGKKYSLEEMIDKCNEALSINQTHIQVKIHEKTKTIMVMVIRNDTEEVIREIPSEKILDMMYNICIRAGVFFDERM</sequence>
<dbReference type="EMBL" id="JABFOR010000012">
    <property type="protein sequence ID" value="NOJ71273.1"/>
    <property type="molecule type" value="Genomic_DNA"/>
</dbReference>
<keyword evidence="1" id="KW-0969">Cilium</keyword>
<dbReference type="InterPro" id="IPR005186">
    <property type="entry name" value="FlaG"/>
</dbReference>
<gene>
    <name evidence="1" type="ORF">HMI46_11960</name>
</gene>
<dbReference type="PANTHER" id="PTHR37166">
    <property type="entry name" value="PROTEIN FLAG"/>
    <property type="match status" value="1"/>
</dbReference>
<dbReference type="InterPro" id="IPR035924">
    <property type="entry name" value="FlaG-like_sf"/>
</dbReference>
<name>A0AAP7DI39_PAEAL</name>
<comment type="caution">
    <text evidence="1">The sequence shown here is derived from an EMBL/GenBank/DDBJ whole genome shotgun (WGS) entry which is preliminary data.</text>
</comment>
<proteinExistence type="predicted"/>
<keyword evidence="1" id="KW-0282">Flagellum</keyword>